<accession>A0A829YEW5</accession>
<keyword evidence="2" id="KW-1185">Reference proteome</keyword>
<dbReference type="Proteomes" id="UP000445000">
    <property type="component" value="Unassembled WGS sequence"/>
</dbReference>
<dbReference type="Pfam" id="PF05258">
    <property type="entry name" value="DciA"/>
    <property type="match status" value="1"/>
</dbReference>
<evidence type="ECO:0000313" key="2">
    <source>
        <dbReference type="Proteomes" id="UP000445000"/>
    </source>
</evidence>
<organism evidence="1 2">
    <name type="scientific">Steroidobacter agaridevorans</name>
    <dbReference type="NCBI Taxonomy" id="2695856"/>
    <lineage>
        <taxon>Bacteria</taxon>
        <taxon>Pseudomonadati</taxon>
        <taxon>Pseudomonadota</taxon>
        <taxon>Gammaproteobacteria</taxon>
        <taxon>Steroidobacterales</taxon>
        <taxon>Steroidobacteraceae</taxon>
        <taxon>Steroidobacter</taxon>
    </lineage>
</organism>
<reference evidence="2" key="1">
    <citation type="submission" date="2020-01" db="EMBL/GenBank/DDBJ databases">
        <title>'Steroidobacter agaridevorans' sp. nov., agar-degrading bacteria isolated from rhizosphere soils.</title>
        <authorList>
            <person name="Ikenaga M."/>
            <person name="Kataoka M."/>
            <person name="Murouchi A."/>
            <person name="Katsuragi S."/>
            <person name="Sakai M."/>
        </authorList>
    </citation>
    <scope>NUCLEOTIDE SEQUENCE [LARGE SCALE GENOMIC DNA]</scope>
    <source>
        <strain evidence="2">YU21-B</strain>
    </source>
</reference>
<gene>
    <name evidence="1" type="ORF">GCM10011487_33980</name>
</gene>
<sequence length="108" mass="11872">MTDRFKPLGETVGPLFAQLEQRVAAHVELTEKIREALTGPEKDHVVSASCRGDTLVVLADSAAWCPQIRYAQAQLLEVLNRATPNPGEKQVTKVKVRVGRKTPGPTQR</sequence>
<protein>
    <recommendedName>
        <fullName evidence="3">DUF721 domain-containing protein</fullName>
    </recommendedName>
</protein>
<evidence type="ECO:0000313" key="1">
    <source>
        <dbReference type="EMBL" id="GFE81398.1"/>
    </source>
</evidence>
<proteinExistence type="predicted"/>
<evidence type="ECO:0008006" key="3">
    <source>
        <dbReference type="Google" id="ProtNLM"/>
    </source>
</evidence>
<comment type="caution">
    <text evidence="1">The sequence shown here is derived from an EMBL/GenBank/DDBJ whole genome shotgun (WGS) entry which is preliminary data.</text>
</comment>
<name>A0A829YEW5_9GAMM</name>
<dbReference type="RefSeq" id="WP_161813053.1">
    <property type="nucleotide sequence ID" value="NZ_BLJN01000003.1"/>
</dbReference>
<dbReference type="EMBL" id="BLJN01000003">
    <property type="protein sequence ID" value="GFE81398.1"/>
    <property type="molecule type" value="Genomic_DNA"/>
</dbReference>
<dbReference type="InterPro" id="IPR007922">
    <property type="entry name" value="DciA-like"/>
</dbReference>
<dbReference type="AlphaFoldDB" id="A0A829YEW5"/>